<dbReference type="SUPFAM" id="SSF51735">
    <property type="entry name" value="NAD(P)-binding Rossmann-fold domains"/>
    <property type="match status" value="1"/>
</dbReference>
<comment type="similarity">
    <text evidence="1 3">Belongs to the short-chain dehydrogenases/reductases (SDR) family.</text>
</comment>
<keyword evidence="7" id="KW-1185">Reference proteome</keyword>
<dbReference type="eggNOG" id="COG0300">
    <property type="taxonomic scope" value="Bacteria"/>
</dbReference>
<dbReference type="InterPro" id="IPR002347">
    <property type="entry name" value="SDR_fam"/>
</dbReference>
<dbReference type="SMART" id="SM00822">
    <property type="entry name" value="PKS_KR"/>
    <property type="match status" value="1"/>
</dbReference>
<evidence type="ECO:0000256" key="4">
    <source>
        <dbReference type="SAM" id="MobiDB-lite"/>
    </source>
</evidence>
<accession>H5UU97</accession>
<feature type="region of interest" description="Disordered" evidence="4">
    <location>
        <begin position="277"/>
        <end position="299"/>
    </location>
</feature>
<reference evidence="6 7" key="1">
    <citation type="submission" date="2012-02" db="EMBL/GenBank/DDBJ databases">
        <title>Whole genome shotgun sequence of Mobilicoccus pelagius NBRC 104925.</title>
        <authorList>
            <person name="Yoshida Y."/>
            <person name="Hosoyama A."/>
            <person name="Tsuchikane K."/>
            <person name="Katsumata H."/>
            <person name="Yamazaki S."/>
            <person name="Fujita N."/>
        </authorList>
    </citation>
    <scope>NUCLEOTIDE SEQUENCE [LARGE SCALE GENOMIC DNA]</scope>
    <source>
        <strain evidence="6 7">NBRC 104925</strain>
    </source>
</reference>
<organism evidence="6 7">
    <name type="scientific">Mobilicoccus pelagius NBRC 104925</name>
    <dbReference type="NCBI Taxonomy" id="1089455"/>
    <lineage>
        <taxon>Bacteria</taxon>
        <taxon>Bacillati</taxon>
        <taxon>Actinomycetota</taxon>
        <taxon>Actinomycetes</taxon>
        <taxon>Micrococcales</taxon>
        <taxon>Dermatophilaceae</taxon>
        <taxon>Mobilicoccus</taxon>
    </lineage>
</organism>
<gene>
    <name evidence="6" type="ORF">MOPEL_099_01050</name>
</gene>
<evidence type="ECO:0000256" key="2">
    <source>
        <dbReference type="ARBA" id="ARBA00023002"/>
    </source>
</evidence>
<evidence type="ECO:0000256" key="1">
    <source>
        <dbReference type="ARBA" id="ARBA00006484"/>
    </source>
</evidence>
<dbReference type="OrthoDB" id="9792003at2"/>
<dbReference type="EMBL" id="BAFE01000076">
    <property type="protein sequence ID" value="GAB49305.1"/>
    <property type="molecule type" value="Genomic_DNA"/>
</dbReference>
<dbReference type="InterPro" id="IPR036291">
    <property type="entry name" value="NAD(P)-bd_dom_sf"/>
</dbReference>
<keyword evidence="2" id="KW-0560">Oxidoreductase</keyword>
<dbReference type="PRINTS" id="PR00080">
    <property type="entry name" value="SDRFAMILY"/>
</dbReference>
<evidence type="ECO:0000313" key="7">
    <source>
        <dbReference type="Proteomes" id="UP000004367"/>
    </source>
</evidence>
<dbReference type="PANTHER" id="PTHR44196">
    <property type="entry name" value="DEHYDROGENASE/REDUCTASE SDR FAMILY MEMBER 7B"/>
    <property type="match status" value="1"/>
</dbReference>
<dbReference type="Gene3D" id="3.40.50.720">
    <property type="entry name" value="NAD(P)-binding Rossmann-like Domain"/>
    <property type="match status" value="1"/>
</dbReference>
<dbReference type="PRINTS" id="PR00081">
    <property type="entry name" value="GDHRDH"/>
</dbReference>
<dbReference type="RefSeq" id="WP_009760575.1">
    <property type="nucleotide sequence ID" value="NZ_BAFE01000076.1"/>
</dbReference>
<protein>
    <submittedName>
        <fullName evidence="6">Putative oxidoreductase</fullName>
    </submittedName>
</protein>
<evidence type="ECO:0000259" key="5">
    <source>
        <dbReference type="SMART" id="SM00822"/>
    </source>
</evidence>
<dbReference type="PANTHER" id="PTHR44196:SF1">
    <property type="entry name" value="DEHYDROGENASE_REDUCTASE SDR FAMILY MEMBER 7B"/>
    <property type="match status" value="1"/>
</dbReference>
<dbReference type="InterPro" id="IPR020904">
    <property type="entry name" value="Sc_DH/Rdtase_CS"/>
</dbReference>
<name>H5UU97_9MICO</name>
<sequence length="299" mass="31285">MPKIPFVPTDTSEAAERFADTTVLVTGASSGIGEALAREAAVVADTVVLVARRRDRLEEVARRLAIVDRHGREPLRVEVIPADLSTPEGVRALVDDVSAAGLGVDVLVNNAGFGDYALLEEAEPDTLARMIAVNVTAPTLLTRALLPAMIEHGRGAILMVGSSAGRMPTPGAAVYAATKHYVDGLSEGLRGELAGTGVTLTQLQPGPVATEFDDVSGMGPLTNAVGVARISAEQCAREAWEGLSQGRAVVFPGAVLRTMMRASSLTPRVALRPALAAVGRRSRQESRGRVAPAQPWQSS</sequence>
<comment type="caution">
    <text evidence="6">The sequence shown here is derived from an EMBL/GenBank/DDBJ whole genome shotgun (WGS) entry which is preliminary data.</text>
</comment>
<evidence type="ECO:0000313" key="6">
    <source>
        <dbReference type="EMBL" id="GAB49305.1"/>
    </source>
</evidence>
<dbReference type="PIRSF" id="PIRSF000126">
    <property type="entry name" value="11-beta-HSD1"/>
    <property type="match status" value="1"/>
</dbReference>
<dbReference type="Pfam" id="PF00106">
    <property type="entry name" value="adh_short"/>
    <property type="match status" value="1"/>
</dbReference>
<dbReference type="GO" id="GO:0016020">
    <property type="term" value="C:membrane"/>
    <property type="evidence" value="ECO:0007669"/>
    <property type="project" value="TreeGrafter"/>
</dbReference>
<dbReference type="InterPro" id="IPR057326">
    <property type="entry name" value="KR_dom"/>
</dbReference>
<dbReference type="Proteomes" id="UP000004367">
    <property type="component" value="Unassembled WGS sequence"/>
</dbReference>
<evidence type="ECO:0000256" key="3">
    <source>
        <dbReference type="RuleBase" id="RU000363"/>
    </source>
</evidence>
<dbReference type="STRING" id="1089455.MOPEL_099_01050"/>
<proteinExistence type="inferred from homology"/>
<dbReference type="AlphaFoldDB" id="H5UU97"/>
<dbReference type="PROSITE" id="PS00061">
    <property type="entry name" value="ADH_SHORT"/>
    <property type="match status" value="1"/>
</dbReference>
<feature type="domain" description="Ketoreductase" evidence="5">
    <location>
        <begin position="21"/>
        <end position="211"/>
    </location>
</feature>
<dbReference type="GO" id="GO:0016491">
    <property type="term" value="F:oxidoreductase activity"/>
    <property type="evidence" value="ECO:0007669"/>
    <property type="project" value="UniProtKB-KW"/>
</dbReference>